<reference evidence="5" key="1">
    <citation type="submission" date="2022-04" db="EMBL/GenBank/DDBJ databases">
        <title>A functionally conserved STORR gene fusion in Papaver species that diverged 16.8 million years ago.</title>
        <authorList>
            <person name="Catania T."/>
        </authorList>
    </citation>
    <scope>NUCLEOTIDE SEQUENCE</scope>
    <source>
        <strain evidence="5">S-188037</strain>
    </source>
</reference>
<name>A0AAD4X7V9_9MAGN</name>
<gene>
    <name evidence="5" type="ORF">MKW98_024664</name>
</gene>
<comment type="caution">
    <text evidence="5">The sequence shown here is derived from an EMBL/GenBank/DDBJ whole genome shotgun (WGS) entry which is preliminary data.</text>
</comment>
<sequence>MTLQPSRFLRSGVMLSVGCLLVELRLMSPTKSYIHILDEKTSVLLKFTFFNPEGRIWTMVAGGGASVIYAGPNNQTLSTKHISDFMYLCPQGGCKGSMVTLVTVYSE</sequence>
<feature type="domain" description="ATP-citrate synthase citrate-binding" evidence="4">
    <location>
        <begin position="25"/>
        <end position="71"/>
    </location>
</feature>
<dbReference type="EMBL" id="JAJJMB010015449">
    <property type="protein sequence ID" value="KAI3854241.1"/>
    <property type="molecule type" value="Genomic_DNA"/>
</dbReference>
<dbReference type="InterPro" id="IPR032263">
    <property type="entry name" value="Citrate-bd"/>
</dbReference>
<accession>A0AAD4X7V9</accession>
<evidence type="ECO:0000256" key="1">
    <source>
        <dbReference type="ARBA" id="ARBA00004514"/>
    </source>
</evidence>
<evidence type="ECO:0000256" key="2">
    <source>
        <dbReference type="ARBA" id="ARBA00009182"/>
    </source>
</evidence>
<evidence type="ECO:0000259" key="4">
    <source>
        <dbReference type="Pfam" id="PF16114"/>
    </source>
</evidence>
<dbReference type="GO" id="GO:0005829">
    <property type="term" value="C:cytosol"/>
    <property type="evidence" value="ECO:0007669"/>
    <property type="project" value="UniProtKB-SubCell"/>
</dbReference>
<comment type="similarity">
    <text evidence="2">Belongs to the succinate/malate CoA ligase beta subunit family.</text>
</comment>
<evidence type="ECO:0000256" key="3">
    <source>
        <dbReference type="ARBA" id="ARBA00011412"/>
    </source>
</evidence>
<comment type="subunit">
    <text evidence="3">Heterooctamer of 4 alpha and 4 beta chains.</text>
</comment>
<proteinExistence type="inferred from homology"/>
<dbReference type="Gene3D" id="3.40.50.261">
    <property type="entry name" value="Succinyl-CoA synthetase domains"/>
    <property type="match status" value="1"/>
</dbReference>
<protein>
    <recommendedName>
        <fullName evidence="4">ATP-citrate synthase citrate-binding domain-containing protein</fullName>
    </recommendedName>
</protein>
<dbReference type="InterPro" id="IPR016102">
    <property type="entry name" value="Succinyl-CoA_synth-like"/>
</dbReference>
<comment type="subcellular location">
    <subcellularLocation>
        <location evidence="1">Cytoplasm</location>
        <location evidence="1">Cytosol</location>
    </subcellularLocation>
</comment>
<dbReference type="Proteomes" id="UP001202328">
    <property type="component" value="Unassembled WGS sequence"/>
</dbReference>
<evidence type="ECO:0000313" key="5">
    <source>
        <dbReference type="EMBL" id="KAI3854241.1"/>
    </source>
</evidence>
<evidence type="ECO:0000313" key="6">
    <source>
        <dbReference type="Proteomes" id="UP001202328"/>
    </source>
</evidence>
<organism evidence="5 6">
    <name type="scientific">Papaver atlanticum</name>
    <dbReference type="NCBI Taxonomy" id="357466"/>
    <lineage>
        <taxon>Eukaryota</taxon>
        <taxon>Viridiplantae</taxon>
        <taxon>Streptophyta</taxon>
        <taxon>Embryophyta</taxon>
        <taxon>Tracheophyta</taxon>
        <taxon>Spermatophyta</taxon>
        <taxon>Magnoliopsida</taxon>
        <taxon>Ranunculales</taxon>
        <taxon>Papaveraceae</taxon>
        <taxon>Papaveroideae</taxon>
        <taxon>Papaver</taxon>
    </lineage>
</organism>
<dbReference type="AlphaFoldDB" id="A0AAD4X7V9"/>
<dbReference type="Pfam" id="PF16114">
    <property type="entry name" value="Citrate_bind"/>
    <property type="match status" value="1"/>
</dbReference>
<keyword evidence="6" id="KW-1185">Reference proteome</keyword>